<proteinExistence type="predicted"/>
<reference evidence="1" key="1">
    <citation type="journal article" date="2014" name="Front. Microbiol.">
        <title>High frequency of phylogenetically diverse reductive dehalogenase-homologous genes in deep subseafloor sedimentary metagenomes.</title>
        <authorList>
            <person name="Kawai M."/>
            <person name="Futagami T."/>
            <person name="Toyoda A."/>
            <person name="Takaki Y."/>
            <person name="Nishi S."/>
            <person name="Hori S."/>
            <person name="Arai W."/>
            <person name="Tsubouchi T."/>
            <person name="Morono Y."/>
            <person name="Uchiyama I."/>
            <person name="Ito T."/>
            <person name="Fujiyama A."/>
            <person name="Inagaki F."/>
            <person name="Takami H."/>
        </authorList>
    </citation>
    <scope>NUCLEOTIDE SEQUENCE</scope>
    <source>
        <strain evidence="1">Expedition CK06-06</strain>
    </source>
</reference>
<sequence length="85" mass="9479">KRDCEKAMVYLKLLNEAVEGEETKDAMIPEAALPINTITMPRVFYRCQLCKHDNGGTQPEKCKKCGCEDFHVIASFAAEERGAGE</sequence>
<accession>X0U004</accession>
<dbReference type="AlphaFoldDB" id="X0U004"/>
<dbReference type="EMBL" id="BARS01011066">
    <property type="protein sequence ID" value="GAF99143.1"/>
    <property type="molecule type" value="Genomic_DNA"/>
</dbReference>
<comment type="caution">
    <text evidence="1">The sequence shown here is derived from an EMBL/GenBank/DDBJ whole genome shotgun (WGS) entry which is preliminary data.</text>
</comment>
<evidence type="ECO:0000313" key="1">
    <source>
        <dbReference type="EMBL" id="GAF99143.1"/>
    </source>
</evidence>
<feature type="non-terminal residue" evidence="1">
    <location>
        <position position="1"/>
    </location>
</feature>
<name>X0U004_9ZZZZ</name>
<protein>
    <submittedName>
        <fullName evidence="1">Uncharacterized protein</fullName>
    </submittedName>
</protein>
<organism evidence="1">
    <name type="scientific">marine sediment metagenome</name>
    <dbReference type="NCBI Taxonomy" id="412755"/>
    <lineage>
        <taxon>unclassified sequences</taxon>
        <taxon>metagenomes</taxon>
        <taxon>ecological metagenomes</taxon>
    </lineage>
</organism>
<gene>
    <name evidence="1" type="ORF">S01H1_20273</name>
</gene>